<reference evidence="7" key="1">
    <citation type="journal article" date="2020" name="Stud. Mycol.">
        <title>101 Dothideomycetes genomes: a test case for predicting lifestyles and emergence of pathogens.</title>
        <authorList>
            <person name="Haridas S."/>
            <person name="Albert R."/>
            <person name="Binder M."/>
            <person name="Bloem J."/>
            <person name="Labutti K."/>
            <person name="Salamov A."/>
            <person name="Andreopoulos B."/>
            <person name="Baker S."/>
            <person name="Barry K."/>
            <person name="Bills G."/>
            <person name="Bluhm B."/>
            <person name="Cannon C."/>
            <person name="Castanera R."/>
            <person name="Culley D."/>
            <person name="Daum C."/>
            <person name="Ezra D."/>
            <person name="Gonzalez J."/>
            <person name="Henrissat B."/>
            <person name="Kuo A."/>
            <person name="Liang C."/>
            <person name="Lipzen A."/>
            <person name="Lutzoni F."/>
            <person name="Magnuson J."/>
            <person name="Mondo S."/>
            <person name="Nolan M."/>
            <person name="Ohm R."/>
            <person name="Pangilinan J."/>
            <person name="Park H.-J."/>
            <person name="Ramirez L."/>
            <person name="Alfaro M."/>
            <person name="Sun H."/>
            <person name="Tritt A."/>
            <person name="Yoshinaga Y."/>
            <person name="Zwiers L.-H."/>
            <person name="Turgeon B."/>
            <person name="Goodwin S."/>
            <person name="Spatafora J."/>
            <person name="Crous P."/>
            <person name="Grigoriev I."/>
        </authorList>
    </citation>
    <scope>NUCLEOTIDE SEQUENCE</scope>
    <source>
        <strain evidence="7">CBS 627.86</strain>
    </source>
</reference>
<dbReference type="InterPro" id="IPR050775">
    <property type="entry name" value="FAD-binding_Monooxygenases"/>
</dbReference>
<evidence type="ECO:0000313" key="7">
    <source>
        <dbReference type="EMBL" id="KAF2111209.1"/>
    </source>
</evidence>
<protein>
    <submittedName>
        <fullName evidence="7">Uncharacterized protein</fullName>
    </submittedName>
</protein>
<accession>A0A6A5YVH0</accession>
<comment type="cofactor">
    <cofactor evidence="1">
        <name>FAD</name>
        <dbReference type="ChEBI" id="CHEBI:57692"/>
    </cofactor>
</comment>
<evidence type="ECO:0000256" key="2">
    <source>
        <dbReference type="ARBA" id="ARBA00010139"/>
    </source>
</evidence>
<sequence length="656" mass="72730">MPVPIPNVDPDKLADVRKRYAEEANKRLRPEGLAQFQPLKDANDERLRALSDDPWADHDALNAKPSPIDNNATYKFFVLGAGFGGLVYAVRLIESGLATANEIRLADAAGGFGGTWYWNRYPGLHCDLESYIYLPLLEETGYVPTQKYVAGYEIREHAERVARHWKLTNKALFRTDVKTAEWNDQTELWTVKFTEKRGPSAAPRDYVIRAQYVYLAAGVLTRPQVPKIPELLSFKGPTFHTARWDYKVSGGSQKDQSLTGFRGKKVAIIGTAATAIGAIPEIAKYAEELYVFQRTPAYVKPRNQRTTTPADWNNVIATKKGWQAERVANWNRHLTNSVRPGERNLVADGWTDQPAYSAILGSPSHGVIGASPENIEKHVTNFHAYDLPNMETIRANIERIVKDPDTAEKLKPWYPSWCKRPTFSDIYLPLFNEPHVHLIDTNGQGVNRATEKGLVVGDTEYPVDIIIFSTGFQAPAARLGSPAARTGVKVTGRKGIDLDEKWVSKGAATLHGYATSEFPNLFFSGTAQATITGNNIWMLSLIAEHVAYWISEAERRVGPGKRAIVEVTKEGEEAHTAEVVKRAPFFAAIAGCTPGYFNAYGEAAAITDPAEKAKRARGSTWSEGALSFLDYLQKWRDEGSLKGLKVTAAKGPRSLL</sequence>
<evidence type="ECO:0000313" key="8">
    <source>
        <dbReference type="Proteomes" id="UP000799770"/>
    </source>
</evidence>
<dbReference type="GO" id="GO:0016491">
    <property type="term" value="F:oxidoreductase activity"/>
    <property type="evidence" value="ECO:0007669"/>
    <property type="project" value="UniProtKB-KW"/>
</dbReference>
<dbReference type="PANTHER" id="PTHR43098:SF2">
    <property type="entry name" value="FAD-BINDING MONOOXYGENASE AUSB-RELATED"/>
    <property type="match status" value="1"/>
</dbReference>
<keyword evidence="4" id="KW-0274">FAD</keyword>
<keyword evidence="3" id="KW-0285">Flavoprotein</keyword>
<dbReference type="Gene3D" id="3.50.50.60">
    <property type="entry name" value="FAD/NAD(P)-binding domain"/>
    <property type="match status" value="2"/>
</dbReference>
<gene>
    <name evidence="7" type="ORF">BDV96DRAFT_499888</name>
</gene>
<dbReference type="SUPFAM" id="SSF51905">
    <property type="entry name" value="FAD/NAD(P)-binding domain"/>
    <property type="match status" value="1"/>
</dbReference>
<dbReference type="OrthoDB" id="66881at2759"/>
<proteinExistence type="inferred from homology"/>
<organism evidence="7 8">
    <name type="scientific">Lophiotrema nucula</name>
    <dbReference type="NCBI Taxonomy" id="690887"/>
    <lineage>
        <taxon>Eukaryota</taxon>
        <taxon>Fungi</taxon>
        <taxon>Dikarya</taxon>
        <taxon>Ascomycota</taxon>
        <taxon>Pezizomycotina</taxon>
        <taxon>Dothideomycetes</taxon>
        <taxon>Pleosporomycetidae</taxon>
        <taxon>Pleosporales</taxon>
        <taxon>Lophiotremataceae</taxon>
        <taxon>Lophiotrema</taxon>
    </lineage>
</organism>
<evidence type="ECO:0000256" key="5">
    <source>
        <dbReference type="ARBA" id="ARBA00022857"/>
    </source>
</evidence>
<dbReference type="Proteomes" id="UP000799770">
    <property type="component" value="Unassembled WGS sequence"/>
</dbReference>
<evidence type="ECO:0000256" key="4">
    <source>
        <dbReference type="ARBA" id="ARBA00022827"/>
    </source>
</evidence>
<dbReference type="Pfam" id="PF13450">
    <property type="entry name" value="NAD_binding_8"/>
    <property type="match status" value="1"/>
</dbReference>
<keyword evidence="8" id="KW-1185">Reference proteome</keyword>
<evidence type="ECO:0000256" key="6">
    <source>
        <dbReference type="ARBA" id="ARBA00023002"/>
    </source>
</evidence>
<keyword evidence="5" id="KW-0521">NADP</keyword>
<keyword evidence="6" id="KW-0560">Oxidoreductase</keyword>
<comment type="similarity">
    <text evidence="2">Belongs to the FAD-binding monooxygenase family.</text>
</comment>
<dbReference type="PANTHER" id="PTHR43098">
    <property type="entry name" value="L-ORNITHINE N(5)-MONOOXYGENASE-RELATED"/>
    <property type="match status" value="1"/>
</dbReference>
<dbReference type="AlphaFoldDB" id="A0A6A5YVH0"/>
<dbReference type="EMBL" id="ML977335">
    <property type="protein sequence ID" value="KAF2111209.1"/>
    <property type="molecule type" value="Genomic_DNA"/>
</dbReference>
<evidence type="ECO:0000256" key="3">
    <source>
        <dbReference type="ARBA" id="ARBA00022630"/>
    </source>
</evidence>
<evidence type="ECO:0000256" key="1">
    <source>
        <dbReference type="ARBA" id="ARBA00001974"/>
    </source>
</evidence>
<dbReference type="InterPro" id="IPR036188">
    <property type="entry name" value="FAD/NAD-bd_sf"/>
</dbReference>
<name>A0A6A5YVH0_9PLEO</name>